<dbReference type="SUPFAM" id="SSF101874">
    <property type="entry name" value="YceI-like"/>
    <property type="match status" value="1"/>
</dbReference>
<evidence type="ECO:0000259" key="2">
    <source>
        <dbReference type="Pfam" id="PF04264"/>
    </source>
</evidence>
<dbReference type="InterPro" id="IPR007372">
    <property type="entry name" value="Lipid/polyisoprenoid-bd_YceI"/>
</dbReference>
<organism evidence="3 4">
    <name type="scientific">Algibacter miyuki</name>
    <dbReference type="NCBI Taxonomy" id="1306933"/>
    <lineage>
        <taxon>Bacteria</taxon>
        <taxon>Pseudomonadati</taxon>
        <taxon>Bacteroidota</taxon>
        <taxon>Flavobacteriia</taxon>
        <taxon>Flavobacteriales</taxon>
        <taxon>Flavobacteriaceae</taxon>
        <taxon>Algibacter</taxon>
    </lineage>
</organism>
<accession>A0ABV5GX08</accession>
<evidence type="ECO:0000313" key="3">
    <source>
        <dbReference type="EMBL" id="MFB9104026.1"/>
    </source>
</evidence>
<keyword evidence="4" id="KW-1185">Reference proteome</keyword>
<dbReference type="Gene3D" id="2.40.128.110">
    <property type="entry name" value="Lipid/polyisoprenoid-binding, YceI-like"/>
    <property type="match status" value="1"/>
</dbReference>
<dbReference type="RefSeq" id="WP_290268332.1">
    <property type="nucleotide sequence ID" value="NZ_JAUFQP010000004.1"/>
</dbReference>
<comment type="caution">
    <text evidence="3">The sequence shown here is derived from an EMBL/GenBank/DDBJ whole genome shotgun (WGS) entry which is preliminary data.</text>
</comment>
<evidence type="ECO:0000313" key="4">
    <source>
        <dbReference type="Proteomes" id="UP001589590"/>
    </source>
</evidence>
<evidence type="ECO:0000256" key="1">
    <source>
        <dbReference type="SAM" id="SignalP"/>
    </source>
</evidence>
<feature type="domain" description="Lipid/polyisoprenoid-binding YceI-like" evidence="2">
    <location>
        <begin position="77"/>
        <end position="190"/>
    </location>
</feature>
<dbReference type="Proteomes" id="UP001589590">
    <property type="component" value="Unassembled WGS sequence"/>
</dbReference>
<sequence length="196" mass="21761">MKKVLFLISILATMAFAGEIMETTSVVIAPSSEIVITGKTNVNSFNCQYNVLELKEPIPVHFKRYNNGKLVFENTILTLESAAFDCGGPGINSDFNKLLKSKTYPEVIIELKEIGKHPKDSKLINALINLEIAGITKAYTFPVKLEGSETLNIEGVLSLNIRDFDLDPPKKALGIIVVKEVIDISFHLKAKEYVKY</sequence>
<reference evidence="3 4" key="1">
    <citation type="submission" date="2024-09" db="EMBL/GenBank/DDBJ databases">
        <authorList>
            <person name="Sun Q."/>
            <person name="Mori K."/>
        </authorList>
    </citation>
    <scope>NUCLEOTIDE SEQUENCE [LARGE SCALE GENOMIC DNA]</scope>
    <source>
        <strain evidence="3 4">CECT 8300</strain>
    </source>
</reference>
<feature type="chain" id="PRO_5045729653" evidence="1">
    <location>
        <begin position="18"/>
        <end position="196"/>
    </location>
</feature>
<feature type="signal peptide" evidence="1">
    <location>
        <begin position="1"/>
        <end position="17"/>
    </location>
</feature>
<gene>
    <name evidence="3" type="ORF">ACFFU1_03870</name>
</gene>
<proteinExistence type="predicted"/>
<keyword evidence="1" id="KW-0732">Signal</keyword>
<name>A0ABV5GX08_9FLAO</name>
<dbReference type="EMBL" id="JBHMFA010000001">
    <property type="protein sequence ID" value="MFB9104026.1"/>
    <property type="molecule type" value="Genomic_DNA"/>
</dbReference>
<dbReference type="InterPro" id="IPR036761">
    <property type="entry name" value="TTHA0802/YceI-like_sf"/>
</dbReference>
<protein>
    <submittedName>
        <fullName evidence="3">YceI family protein</fullName>
    </submittedName>
</protein>
<dbReference type="Pfam" id="PF04264">
    <property type="entry name" value="YceI"/>
    <property type="match status" value="1"/>
</dbReference>